<accession>A0A1G7M7W9</accession>
<sequence length="462" mass="49413">MQTDTRIVIVGAGPAGLAAARTLVEAGLRPIVLEESPLAGGQGTRRLSPMTAPHRPALFGASAEAIARREDAEDAVLQQCDFRTGTLAWACHDNRLELLGPDGFDSLTYTHLVIAVGATDRLMPMPGWTLPGVFTLGGAQVALKRHASFIGQKVVFAGSSPLLYLAAAQYLRLGHRDLTVLDTTPASGKARAFPAMLRHEPRTALQGLSLIAELRRGGVTLRSGVRLDRIEGDSRVQRLRYTTARGRDMTAEADAVALGHGLRAETQLAELAGATFAFDPDFRQWFPRTDDMGRAGERLWLAGDSARIGGADAADAAGRLAAQSLLESLGRAADARQVQRNTRRLRKQHGFQRAMTDAFRWPAKQAASLADDVLICRCERVTAGEIRAALDTPSGPIEVNRVKSITRCGMGRCQGRFCGPALGEIVASATGEPPGRLRTQAPIRPIPLVFDAGPIAAEGEDT</sequence>
<organism evidence="4 5">
    <name type="scientific">Salipiger thiooxidans</name>
    <dbReference type="NCBI Taxonomy" id="282683"/>
    <lineage>
        <taxon>Bacteria</taxon>
        <taxon>Pseudomonadati</taxon>
        <taxon>Pseudomonadota</taxon>
        <taxon>Alphaproteobacteria</taxon>
        <taxon>Rhodobacterales</taxon>
        <taxon>Roseobacteraceae</taxon>
        <taxon>Salipiger</taxon>
    </lineage>
</organism>
<dbReference type="InterPro" id="IPR023753">
    <property type="entry name" value="FAD/NAD-binding_dom"/>
</dbReference>
<dbReference type="RefSeq" id="WP_089964035.1">
    <property type="nucleotide sequence ID" value="NZ_FNAV01000031.1"/>
</dbReference>
<dbReference type="OrthoDB" id="9801699at2"/>
<dbReference type="Proteomes" id="UP000198994">
    <property type="component" value="Unassembled WGS sequence"/>
</dbReference>
<dbReference type="SUPFAM" id="SSF51905">
    <property type="entry name" value="FAD/NAD(P)-binding domain"/>
    <property type="match status" value="1"/>
</dbReference>
<dbReference type="PANTHER" id="PTHR42949:SF3">
    <property type="entry name" value="ANAEROBIC GLYCEROL-3-PHOSPHATE DEHYDROGENASE SUBUNIT B"/>
    <property type="match status" value="1"/>
</dbReference>
<feature type="domain" description="FAD/NAD(P)-binding" evidence="3">
    <location>
        <begin position="6"/>
        <end position="315"/>
    </location>
</feature>
<gene>
    <name evidence="4" type="ORF">SAMN04488105_1314</name>
</gene>
<proteinExistence type="predicted"/>
<dbReference type="Pfam" id="PF07992">
    <property type="entry name" value="Pyr_redox_2"/>
    <property type="match status" value="1"/>
</dbReference>
<protein>
    <submittedName>
        <fullName evidence="4">NADPH-dependent 2,4-dienoyl-CoA reductase, sulfur reductase</fullName>
    </submittedName>
</protein>
<dbReference type="PRINTS" id="PR00420">
    <property type="entry name" value="RNGMNOXGNASE"/>
</dbReference>
<dbReference type="Gene3D" id="1.10.10.1100">
    <property type="entry name" value="BFD-like [2Fe-2S]-binding domain"/>
    <property type="match status" value="1"/>
</dbReference>
<dbReference type="PIRSF" id="PIRSF037495">
    <property type="entry name" value="Opine_OX_OoxA/HcnB"/>
    <property type="match status" value="1"/>
</dbReference>
<evidence type="ECO:0000259" key="3">
    <source>
        <dbReference type="Pfam" id="PF07992"/>
    </source>
</evidence>
<dbReference type="AlphaFoldDB" id="A0A1G7M7W9"/>
<dbReference type="InterPro" id="IPR017224">
    <property type="entry name" value="Opine_Oxase_asu/HCN_bsu"/>
</dbReference>
<dbReference type="InterPro" id="IPR051691">
    <property type="entry name" value="Metab_Enz_Cyan_OpOx_G3PDH"/>
</dbReference>
<keyword evidence="5" id="KW-1185">Reference proteome</keyword>
<dbReference type="GO" id="GO:0016491">
    <property type="term" value="F:oxidoreductase activity"/>
    <property type="evidence" value="ECO:0007669"/>
    <property type="project" value="UniProtKB-KW"/>
</dbReference>
<feature type="domain" description="BFD-like [2Fe-2S]-binding" evidence="2">
    <location>
        <begin position="374"/>
        <end position="427"/>
    </location>
</feature>
<dbReference type="CDD" id="cd19946">
    <property type="entry name" value="GlpA-like_Fer2_BFD-like"/>
    <property type="match status" value="1"/>
</dbReference>
<dbReference type="STRING" id="282683.SAMN04488105_1314"/>
<reference evidence="5" key="1">
    <citation type="submission" date="2016-10" db="EMBL/GenBank/DDBJ databases">
        <authorList>
            <person name="Varghese N."/>
            <person name="Submissions S."/>
        </authorList>
    </citation>
    <scope>NUCLEOTIDE SEQUENCE [LARGE SCALE GENOMIC DNA]</scope>
    <source>
        <strain evidence="5">DSM 10146</strain>
    </source>
</reference>
<dbReference type="PANTHER" id="PTHR42949">
    <property type="entry name" value="ANAEROBIC GLYCEROL-3-PHOSPHATE DEHYDROGENASE SUBUNIT B"/>
    <property type="match status" value="1"/>
</dbReference>
<dbReference type="Gene3D" id="3.50.50.60">
    <property type="entry name" value="FAD/NAD(P)-binding domain"/>
    <property type="match status" value="2"/>
</dbReference>
<dbReference type="EMBL" id="FNAV01000031">
    <property type="protein sequence ID" value="SDF57817.1"/>
    <property type="molecule type" value="Genomic_DNA"/>
</dbReference>
<evidence type="ECO:0000313" key="4">
    <source>
        <dbReference type="EMBL" id="SDF57817.1"/>
    </source>
</evidence>
<dbReference type="Pfam" id="PF04324">
    <property type="entry name" value="Fer2_BFD"/>
    <property type="match status" value="1"/>
</dbReference>
<dbReference type="InterPro" id="IPR036188">
    <property type="entry name" value="FAD/NAD-bd_sf"/>
</dbReference>
<evidence type="ECO:0000256" key="1">
    <source>
        <dbReference type="ARBA" id="ARBA00023002"/>
    </source>
</evidence>
<evidence type="ECO:0000259" key="2">
    <source>
        <dbReference type="Pfam" id="PF04324"/>
    </source>
</evidence>
<dbReference type="InterPro" id="IPR041854">
    <property type="entry name" value="BFD-like_2Fe2S-bd_dom_sf"/>
</dbReference>
<dbReference type="InterPro" id="IPR007419">
    <property type="entry name" value="BFD-like_2Fe2S-bd_dom"/>
</dbReference>
<keyword evidence="1" id="KW-0560">Oxidoreductase</keyword>
<name>A0A1G7M7W9_9RHOB</name>
<evidence type="ECO:0000313" key="5">
    <source>
        <dbReference type="Proteomes" id="UP000198994"/>
    </source>
</evidence>